<dbReference type="SUPFAM" id="SSF48264">
    <property type="entry name" value="Cytochrome P450"/>
    <property type="match status" value="1"/>
</dbReference>
<dbReference type="InterPro" id="IPR036396">
    <property type="entry name" value="Cyt_P450_sf"/>
</dbReference>
<accession>A0A6A6SBM3</accession>
<name>A0A6A6SBM3_9PLEO</name>
<dbReference type="InterPro" id="IPR050121">
    <property type="entry name" value="Cytochrome_P450_monoxygenase"/>
</dbReference>
<dbReference type="GO" id="GO:0008168">
    <property type="term" value="F:methyltransferase activity"/>
    <property type="evidence" value="ECO:0007669"/>
    <property type="project" value="UniProtKB-KW"/>
</dbReference>
<keyword evidence="2" id="KW-0812">Transmembrane</keyword>
<evidence type="ECO:0000313" key="4">
    <source>
        <dbReference type="Proteomes" id="UP000799753"/>
    </source>
</evidence>
<dbReference type="InterPro" id="IPR001128">
    <property type="entry name" value="Cyt_P450"/>
</dbReference>
<organism evidence="3 4">
    <name type="scientific">Massarina eburnea CBS 473.64</name>
    <dbReference type="NCBI Taxonomy" id="1395130"/>
    <lineage>
        <taxon>Eukaryota</taxon>
        <taxon>Fungi</taxon>
        <taxon>Dikarya</taxon>
        <taxon>Ascomycota</taxon>
        <taxon>Pezizomycotina</taxon>
        <taxon>Dothideomycetes</taxon>
        <taxon>Pleosporomycetidae</taxon>
        <taxon>Pleosporales</taxon>
        <taxon>Massarineae</taxon>
        <taxon>Massarinaceae</taxon>
        <taxon>Massarina</taxon>
    </lineage>
</organism>
<keyword evidence="3" id="KW-0808">Transferase</keyword>
<dbReference type="CDD" id="cd11060">
    <property type="entry name" value="CYP57A1-like"/>
    <property type="match status" value="1"/>
</dbReference>
<keyword evidence="2" id="KW-1133">Transmembrane helix</keyword>
<keyword evidence="3" id="KW-0489">Methyltransferase</keyword>
<keyword evidence="2" id="KW-0472">Membrane</keyword>
<keyword evidence="1" id="KW-0408">Iron</keyword>
<feature type="transmembrane region" description="Helical" evidence="2">
    <location>
        <begin position="6"/>
        <end position="26"/>
    </location>
</feature>
<sequence length="513" mass="57963">MLPNEVLRQLLPLFGLGIAYYVLGVVRQYFRLRQFKGPPTSGWSWWWHSRAVLSGASHRWYSEATESYGPIARVAPNLLVTSDADVWARVTSVRSQYTRAPWYYHAARFETGKDNVFTECDNGRHDARRKKMASAYAGKENPGLEASIDRHVKELVQLIGRKYAAPADSTKSNKPMDLATKIQFFTLDVISDIGTGHAFGDLQADSDVHSYIASSELGLRISNQAYGLGTSWLSEIPILGKAISPSEKDASGFGRMMHEVRKTVSSRITRSTSEKSDMVASFIRHGVSGDDLFQEVFEQILAGSDTTAAAIRITLLYVMSHPRVYKKLQAEIDSVVKEGRVEDVVSDVEARRLPYLAAVVREGMRIHPPVVNLFARVVPKDGDVVKLSTGEEVFIPGETMIGYAGWSMHRHNRAVYGDDTDVFRPERWIVDQSKEVEKERLVRMTRVNDLVFGQGRWGCLGKVVALTEMHKVIFELLRHFELGISRPAEPWKVWESLGLWDIKEFWVDVVERE</sequence>
<dbReference type="PANTHER" id="PTHR24305">
    <property type="entry name" value="CYTOCHROME P450"/>
    <property type="match status" value="1"/>
</dbReference>
<dbReference type="GO" id="GO:0032259">
    <property type="term" value="P:methylation"/>
    <property type="evidence" value="ECO:0007669"/>
    <property type="project" value="UniProtKB-KW"/>
</dbReference>
<dbReference type="Gene3D" id="1.10.630.10">
    <property type="entry name" value="Cytochrome P450"/>
    <property type="match status" value="1"/>
</dbReference>
<dbReference type="OrthoDB" id="3934656at2759"/>
<reference evidence="3" key="1">
    <citation type="journal article" date="2020" name="Stud. Mycol.">
        <title>101 Dothideomycetes genomes: a test case for predicting lifestyles and emergence of pathogens.</title>
        <authorList>
            <person name="Haridas S."/>
            <person name="Albert R."/>
            <person name="Binder M."/>
            <person name="Bloem J."/>
            <person name="Labutti K."/>
            <person name="Salamov A."/>
            <person name="Andreopoulos B."/>
            <person name="Baker S."/>
            <person name="Barry K."/>
            <person name="Bills G."/>
            <person name="Bluhm B."/>
            <person name="Cannon C."/>
            <person name="Castanera R."/>
            <person name="Culley D."/>
            <person name="Daum C."/>
            <person name="Ezra D."/>
            <person name="Gonzalez J."/>
            <person name="Henrissat B."/>
            <person name="Kuo A."/>
            <person name="Liang C."/>
            <person name="Lipzen A."/>
            <person name="Lutzoni F."/>
            <person name="Magnuson J."/>
            <person name="Mondo S."/>
            <person name="Nolan M."/>
            <person name="Ohm R."/>
            <person name="Pangilinan J."/>
            <person name="Park H.-J."/>
            <person name="Ramirez L."/>
            <person name="Alfaro M."/>
            <person name="Sun H."/>
            <person name="Tritt A."/>
            <person name="Yoshinaga Y."/>
            <person name="Zwiers L.-H."/>
            <person name="Turgeon B."/>
            <person name="Goodwin S."/>
            <person name="Spatafora J."/>
            <person name="Crous P."/>
            <person name="Grigoriev I."/>
        </authorList>
    </citation>
    <scope>NUCLEOTIDE SEQUENCE</scope>
    <source>
        <strain evidence="3">CBS 473.64</strain>
    </source>
</reference>
<keyword evidence="1" id="KW-0479">Metal-binding</keyword>
<dbReference type="PRINTS" id="PR00463">
    <property type="entry name" value="EP450I"/>
</dbReference>
<dbReference type="GO" id="GO:0016705">
    <property type="term" value="F:oxidoreductase activity, acting on paired donors, with incorporation or reduction of molecular oxygen"/>
    <property type="evidence" value="ECO:0007669"/>
    <property type="project" value="InterPro"/>
</dbReference>
<gene>
    <name evidence="3" type="ORF">P280DRAFT_487166</name>
</gene>
<keyword evidence="1" id="KW-0349">Heme</keyword>
<feature type="binding site" description="axial binding residue" evidence="1">
    <location>
        <position position="459"/>
    </location>
    <ligand>
        <name>heme</name>
        <dbReference type="ChEBI" id="CHEBI:30413"/>
    </ligand>
    <ligandPart>
        <name>Fe</name>
        <dbReference type="ChEBI" id="CHEBI:18248"/>
    </ligandPart>
</feature>
<dbReference type="PRINTS" id="PR00385">
    <property type="entry name" value="P450"/>
</dbReference>
<evidence type="ECO:0000256" key="1">
    <source>
        <dbReference type="PIRSR" id="PIRSR602401-1"/>
    </source>
</evidence>
<comment type="cofactor">
    <cofactor evidence="1">
        <name>heme</name>
        <dbReference type="ChEBI" id="CHEBI:30413"/>
    </cofactor>
</comment>
<dbReference type="Pfam" id="PF00067">
    <property type="entry name" value="p450"/>
    <property type="match status" value="1"/>
</dbReference>
<dbReference type="AlphaFoldDB" id="A0A6A6SBM3"/>
<dbReference type="EMBL" id="MU006778">
    <property type="protein sequence ID" value="KAF2644597.1"/>
    <property type="molecule type" value="Genomic_DNA"/>
</dbReference>
<evidence type="ECO:0000313" key="3">
    <source>
        <dbReference type="EMBL" id="KAF2644597.1"/>
    </source>
</evidence>
<dbReference type="Proteomes" id="UP000799753">
    <property type="component" value="Unassembled WGS sequence"/>
</dbReference>
<dbReference type="InterPro" id="IPR002401">
    <property type="entry name" value="Cyt_P450_E_grp-I"/>
</dbReference>
<evidence type="ECO:0000256" key="2">
    <source>
        <dbReference type="SAM" id="Phobius"/>
    </source>
</evidence>
<dbReference type="PANTHER" id="PTHR24305:SF168">
    <property type="entry name" value="P450, PUTATIVE (EUROFUNG)-RELATED"/>
    <property type="match status" value="1"/>
</dbReference>
<dbReference type="GO" id="GO:0020037">
    <property type="term" value="F:heme binding"/>
    <property type="evidence" value="ECO:0007669"/>
    <property type="project" value="InterPro"/>
</dbReference>
<protein>
    <submittedName>
        <fullName evidence="3">Pisatin demethylase</fullName>
    </submittedName>
</protein>
<dbReference type="GO" id="GO:0005506">
    <property type="term" value="F:iron ion binding"/>
    <property type="evidence" value="ECO:0007669"/>
    <property type="project" value="InterPro"/>
</dbReference>
<dbReference type="GO" id="GO:0004497">
    <property type="term" value="F:monooxygenase activity"/>
    <property type="evidence" value="ECO:0007669"/>
    <property type="project" value="InterPro"/>
</dbReference>
<keyword evidence="4" id="KW-1185">Reference proteome</keyword>
<proteinExistence type="predicted"/>